<dbReference type="Pfam" id="PF04347">
    <property type="entry name" value="FliO"/>
    <property type="match status" value="1"/>
</dbReference>
<sequence>MEMLFTVLKLIIGLVVVVYLINIFLKYLNHYSLQTNKSFRILQKIPVSKSSSIGIVQVVDRVYVMSFSEQQNQILFEIPTDEAKKLLAEIQQTTTTDPKKLQQSFVSVLAQAKRNLENKKRK</sequence>
<organism evidence="7">
    <name type="scientific">Liquorilactobacillus nagelii</name>
    <dbReference type="NCBI Taxonomy" id="82688"/>
    <lineage>
        <taxon>Bacteria</taxon>
        <taxon>Bacillati</taxon>
        <taxon>Bacillota</taxon>
        <taxon>Bacilli</taxon>
        <taxon>Lactobacillales</taxon>
        <taxon>Lactobacillaceae</taxon>
        <taxon>Liquorilactobacillus</taxon>
    </lineage>
</organism>
<dbReference type="GO" id="GO:0016020">
    <property type="term" value="C:membrane"/>
    <property type="evidence" value="ECO:0007669"/>
    <property type="project" value="InterPro"/>
</dbReference>
<dbReference type="EMBL" id="KM886867">
    <property type="protein sequence ID" value="AJA34152.1"/>
    <property type="molecule type" value="Genomic_DNA"/>
</dbReference>
<keyword evidence="7" id="KW-0966">Cell projection</keyword>
<dbReference type="GeneID" id="78522797"/>
<evidence type="ECO:0000256" key="5">
    <source>
        <dbReference type="ARBA" id="ARBA00023136"/>
    </source>
</evidence>
<name>A0A0A7RFX2_9LACO</name>
<protein>
    <submittedName>
        <fullName evidence="7">Flagellar protein FliO/FliZ</fullName>
    </submittedName>
</protein>
<keyword evidence="4 6" id="KW-1133">Transmembrane helix</keyword>
<keyword evidence="7" id="KW-0282">Flagellum</keyword>
<evidence type="ECO:0000256" key="4">
    <source>
        <dbReference type="ARBA" id="ARBA00022989"/>
    </source>
</evidence>
<keyword evidence="7" id="KW-0969">Cilium</keyword>
<evidence type="ECO:0000256" key="6">
    <source>
        <dbReference type="SAM" id="Phobius"/>
    </source>
</evidence>
<evidence type="ECO:0000256" key="3">
    <source>
        <dbReference type="ARBA" id="ARBA00022692"/>
    </source>
</evidence>
<dbReference type="RefSeq" id="WP_057884987.1">
    <property type="nucleotide sequence ID" value="NZ_JALCLK010000001.1"/>
</dbReference>
<keyword evidence="2" id="KW-1003">Cell membrane</keyword>
<dbReference type="GO" id="GO:0044781">
    <property type="term" value="P:bacterial-type flagellum organization"/>
    <property type="evidence" value="ECO:0007669"/>
    <property type="project" value="InterPro"/>
</dbReference>
<evidence type="ECO:0000313" key="7">
    <source>
        <dbReference type="EMBL" id="AJA34152.1"/>
    </source>
</evidence>
<proteinExistence type="predicted"/>
<dbReference type="AlphaFoldDB" id="A0A0A7RFX2"/>
<reference evidence="7" key="1">
    <citation type="journal article" date="2014" name="Appl. Environ. Microbiol.">
        <title>Detection and genomic characterization of motility in Lactobacillus curvatus: confirmation of motility in a species outside the Lactobacillus salivarius clade.</title>
        <authorList>
            <person name="Cousin F.J."/>
            <person name="Lynch S.M."/>
            <person name="Harris H.M."/>
            <person name="McCann A."/>
            <person name="Lynch D.B."/>
            <person name="Neville B.A."/>
            <person name="Irisawa T."/>
            <person name="Okada S."/>
            <person name="Endo A."/>
            <person name="O'Toole P.W."/>
        </authorList>
    </citation>
    <scope>NUCLEOTIDE SEQUENCE</scope>
    <source>
        <strain evidence="7">ATCC 700692</strain>
    </source>
</reference>
<comment type="subcellular location">
    <subcellularLocation>
        <location evidence="1">Cell membrane</location>
    </subcellularLocation>
</comment>
<feature type="transmembrane region" description="Helical" evidence="6">
    <location>
        <begin position="6"/>
        <end position="28"/>
    </location>
</feature>
<accession>A0A0A7RFX2</accession>
<evidence type="ECO:0000256" key="1">
    <source>
        <dbReference type="ARBA" id="ARBA00004236"/>
    </source>
</evidence>
<dbReference type="InterPro" id="IPR022781">
    <property type="entry name" value="Flagellar_biosynth_FliO"/>
</dbReference>
<evidence type="ECO:0000256" key="2">
    <source>
        <dbReference type="ARBA" id="ARBA00022475"/>
    </source>
</evidence>
<keyword evidence="3 6" id="KW-0812">Transmembrane</keyword>
<gene>
    <name evidence="7" type="primary">fliO</name>
</gene>
<keyword evidence="5 6" id="KW-0472">Membrane</keyword>